<accession>A0A7X3GY47</accession>
<dbReference type="PROSITE" id="PS51257">
    <property type="entry name" value="PROKAR_LIPOPROTEIN"/>
    <property type="match status" value="1"/>
</dbReference>
<proteinExistence type="inferred from homology"/>
<dbReference type="Proteomes" id="UP000437638">
    <property type="component" value="Unassembled WGS sequence"/>
</dbReference>
<dbReference type="InterPro" id="IPR058627">
    <property type="entry name" value="MdtA-like_C"/>
</dbReference>
<feature type="compositionally biased region" description="Acidic residues" evidence="4">
    <location>
        <begin position="421"/>
        <end position="430"/>
    </location>
</feature>
<evidence type="ECO:0000256" key="2">
    <source>
        <dbReference type="ARBA" id="ARBA00009477"/>
    </source>
</evidence>
<feature type="region of interest" description="Disordered" evidence="4">
    <location>
        <begin position="365"/>
        <end position="430"/>
    </location>
</feature>
<comment type="similarity">
    <text evidence="2">Belongs to the membrane fusion protein (MFP) (TC 8.A.1) family.</text>
</comment>
<feature type="domain" description="Multidrug resistance protein MdtA-like barrel-sandwich hybrid" evidence="7">
    <location>
        <begin position="70"/>
        <end position="210"/>
    </location>
</feature>
<dbReference type="Pfam" id="PF25917">
    <property type="entry name" value="BSH_RND"/>
    <property type="match status" value="1"/>
</dbReference>
<dbReference type="GO" id="GO:0005886">
    <property type="term" value="C:plasma membrane"/>
    <property type="evidence" value="ECO:0007669"/>
    <property type="project" value="TreeGrafter"/>
</dbReference>
<evidence type="ECO:0000256" key="1">
    <source>
        <dbReference type="ARBA" id="ARBA00004519"/>
    </source>
</evidence>
<dbReference type="RefSeq" id="WP_160417294.1">
    <property type="nucleotide sequence ID" value="NZ_WTKP01000002.1"/>
</dbReference>
<dbReference type="GO" id="GO:0046677">
    <property type="term" value="P:response to antibiotic"/>
    <property type="evidence" value="ECO:0007669"/>
    <property type="project" value="TreeGrafter"/>
</dbReference>
<keyword evidence="3" id="KW-0175">Coiled coil</keyword>
<gene>
    <name evidence="10" type="ORF">GPM19_02365</name>
</gene>
<reference evidence="10 11" key="1">
    <citation type="submission" date="2019-12" db="EMBL/GenBank/DDBJ databases">
        <title>Halomonas rutogse sp. nov. isolated from two lakes on Tibetan Plateau.</title>
        <authorList>
            <person name="Gao P."/>
        </authorList>
    </citation>
    <scope>NUCLEOTIDE SEQUENCE [LARGE SCALE GENOMIC DNA]</scope>
    <source>
        <strain evidence="10 11">ZH2S</strain>
    </source>
</reference>
<dbReference type="Pfam" id="PF25876">
    <property type="entry name" value="HH_MFP_RND"/>
    <property type="match status" value="1"/>
</dbReference>
<feature type="compositionally biased region" description="Acidic residues" evidence="4">
    <location>
        <begin position="378"/>
        <end position="402"/>
    </location>
</feature>
<evidence type="ECO:0000313" key="10">
    <source>
        <dbReference type="EMBL" id="MWJ27056.1"/>
    </source>
</evidence>
<sequence length="430" mass="46575">MRTMVSGVRLALLAVGMGTLLAACGQEAPEQQASAEQQETPPHPVAVMEAALQDLPLDKSYPSLLRSDDEVTLVARVTGFLEQRHFEPGQLVEKGQQLYSIEPDFYQATVNQREADLQSARAELARAQRDAERFERLLSQNSVSRQEYDQARAELAVAQARVAQAQAALESAEIDLGYTEVSAPVAGMIGLSQINVGNLVNAGTELATITPLDPLEVRFQLPQRDAFELRRQLEGQSIEEIGASLEVSSQGNGDSERLQGHLDFLGSRVDEATSTVQASASFANPDGRVLPGQFARVRIEGLKRFDVLAVPEIALTQGLMGPQVFVLDEDNVARARTVDLGEVAGPWQILRGGIEPGERVIVGDPAGIEPGTPIEPQPFEEDAEELVEDVEQEQAQEQAEEQAEIREVIQEQATGGPTVPADEEEGESTP</sequence>
<dbReference type="InterPro" id="IPR006143">
    <property type="entry name" value="RND_pump_MFP"/>
</dbReference>
<dbReference type="GO" id="GO:0030313">
    <property type="term" value="C:cell envelope"/>
    <property type="evidence" value="ECO:0007669"/>
    <property type="project" value="UniProtKB-SubCell"/>
</dbReference>
<dbReference type="NCBIfam" id="TIGR01730">
    <property type="entry name" value="RND_mfp"/>
    <property type="match status" value="1"/>
</dbReference>
<comment type="caution">
    <text evidence="10">The sequence shown here is derived from an EMBL/GenBank/DDBJ whole genome shotgun (WGS) entry which is preliminary data.</text>
</comment>
<name>A0A7X3GY47_9GAMM</name>
<keyword evidence="11" id="KW-1185">Reference proteome</keyword>
<comment type="subcellular location">
    <subcellularLocation>
        <location evidence="1">Cell inner membrane</location>
        <topology evidence="1">Lipid-anchor</topology>
    </subcellularLocation>
</comment>
<dbReference type="Pfam" id="PF25967">
    <property type="entry name" value="RND-MFP_C"/>
    <property type="match status" value="1"/>
</dbReference>
<feature type="domain" description="Multidrug resistance protein MdtA-like C-terminal permuted SH3" evidence="9">
    <location>
        <begin position="306"/>
        <end position="363"/>
    </location>
</feature>
<evidence type="ECO:0000259" key="8">
    <source>
        <dbReference type="Pfam" id="PF25944"/>
    </source>
</evidence>
<evidence type="ECO:0000259" key="6">
    <source>
        <dbReference type="Pfam" id="PF25876"/>
    </source>
</evidence>
<dbReference type="EMBL" id="WTKP01000002">
    <property type="protein sequence ID" value="MWJ27056.1"/>
    <property type="molecule type" value="Genomic_DNA"/>
</dbReference>
<evidence type="ECO:0000256" key="5">
    <source>
        <dbReference type="SAM" id="SignalP"/>
    </source>
</evidence>
<feature type="domain" description="Multidrug resistance protein MdtA-like beta-barrel" evidence="8">
    <location>
        <begin position="214"/>
        <end position="300"/>
    </location>
</feature>
<keyword evidence="5" id="KW-0732">Signal</keyword>
<dbReference type="Pfam" id="PF25944">
    <property type="entry name" value="Beta-barrel_RND"/>
    <property type="match status" value="1"/>
</dbReference>
<dbReference type="SUPFAM" id="SSF111369">
    <property type="entry name" value="HlyD-like secretion proteins"/>
    <property type="match status" value="1"/>
</dbReference>
<feature type="domain" description="Multidrug resistance protein MdtA-like alpha-helical hairpin" evidence="6">
    <location>
        <begin position="110"/>
        <end position="179"/>
    </location>
</feature>
<organism evidence="10 11">
    <name type="scientific">Vreelandella zhuhanensis</name>
    <dbReference type="NCBI Taxonomy" id="2684210"/>
    <lineage>
        <taxon>Bacteria</taxon>
        <taxon>Pseudomonadati</taxon>
        <taxon>Pseudomonadota</taxon>
        <taxon>Gammaproteobacteria</taxon>
        <taxon>Oceanospirillales</taxon>
        <taxon>Halomonadaceae</taxon>
        <taxon>Vreelandella</taxon>
    </lineage>
</organism>
<dbReference type="Gene3D" id="2.40.30.170">
    <property type="match status" value="1"/>
</dbReference>
<dbReference type="AlphaFoldDB" id="A0A7X3GY47"/>
<feature type="chain" id="PRO_5030979353" evidence="5">
    <location>
        <begin position="23"/>
        <end position="430"/>
    </location>
</feature>
<protein>
    <submittedName>
        <fullName evidence="10">Efflux RND transporter periplasmic adaptor subunit</fullName>
    </submittedName>
</protein>
<evidence type="ECO:0000313" key="11">
    <source>
        <dbReference type="Proteomes" id="UP000437638"/>
    </source>
</evidence>
<evidence type="ECO:0000256" key="4">
    <source>
        <dbReference type="SAM" id="MobiDB-lite"/>
    </source>
</evidence>
<dbReference type="PANTHER" id="PTHR30158">
    <property type="entry name" value="ACRA/E-RELATED COMPONENT OF DRUG EFFLUX TRANSPORTER"/>
    <property type="match status" value="1"/>
</dbReference>
<evidence type="ECO:0000259" key="7">
    <source>
        <dbReference type="Pfam" id="PF25917"/>
    </source>
</evidence>
<dbReference type="Gene3D" id="2.40.50.100">
    <property type="match status" value="1"/>
</dbReference>
<dbReference type="InterPro" id="IPR058625">
    <property type="entry name" value="MdtA-like_BSH"/>
</dbReference>
<evidence type="ECO:0000256" key="3">
    <source>
        <dbReference type="SAM" id="Coils"/>
    </source>
</evidence>
<dbReference type="Gene3D" id="2.40.420.20">
    <property type="match status" value="1"/>
</dbReference>
<dbReference type="InterPro" id="IPR058626">
    <property type="entry name" value="MdtA-like_b-barrel"/>
</dbReference>
<dbReference type="Gene3D" id="1.10.287.470">
    <property type="entry name" value="Helix hairpin bin"/>
    <property type="match status" value="1"/>
</dbReference>
<feature type="signal peptide" evidence="5">
    <location>
        <begin position="1"/>
        <end position="22"/>
    </location>
</feature>
<evidence type="ECO:0000259" key="9">
    <source>
        <dbReference type="Pfam" id="PF25967"/>
    </source>
</evidence>
<feature type="coiled-coil region" evidence="3">
    <location>
        <begin position="110"/>
        <end position="175"/>
    </location>
</feature>
<dbReference type="GO" id="GO:0022857">
    <property type="term" value="F:transmembrane transporter activity"/>
    <property type="evidence" value="ECO:0007669"/>
    <property type="project" value="InterPro"/>
</dbReference>
<dbReference type="InterPro" id="IPR058624">
    <property type="entry name" value="MdtA-like_HH"/>
</dbReference>